<protein>
    <recommendedName>
        <fullName evidence="2">DUF4136 domain-containing protein</fullName>
    </recommendedName>
</protein>
<evidence type="ECO:0000313" key="3">
    <source>
        <dbReference type="EMBL" id="MCO4294085.1"/>
    </source>
</evidence>
<dbReference type="EMBL" id="JAMWYS010000053">
    <property type="protein sequence ID" value="MCO4294085.1"/>
    <property type="molecule type" value="Genomic_DNA"/>
</dbReference>
<reference evidence="3" key="1">
    <citation type="submission" date="2022-06" db="EMBL/GenBank/DDBJ databases">
        <title>Solitalea sp. MAHUQ-68 isolated from rhizospheric soil.</title>
        <authorList>
            <person name="Huq M.A."/>
        </authorList>
    </citation>
    <scope>NUCLEOTIDE SEQUENCE</scope>
    <source>
        <strain evidence="3">MAHUQ-68</strain>
    </source>
</reference>
<feature type="chain" id="PRO_5040835951" description="DUF4136 domain-containing protein" evidence="1">
    <location>
        <begin position="37"/>
        <end position="222"/>
    </location>
</feature>
<evidence type="ECO:0000313" key="4">
    <source>
        <dbReference type="Proteomes" id="UP001155182"/>
    </source>
</evidence>
<evidence type="ECO:0000256" key="1">
    <source>
        <dbReference type="SAM" id="SignalP"/>
    </source>
</evidence>
<feature type="signal peptide" evidence="1">
    <location>
        <begin position="1"/>
        <end position="36"/>
    </location>
</feature>
<keyword evidence="4" id="KW-1185">Reference proteome</keyword>
<feature type="domain" description="DUF4136" evidence="2">
    <location>
        <begin position="107"/>
        <end position="203"/>
    </location>
</feature>
<dbReference type="Proteomes" id="UP001155182">
    <property type="component" value="Unassembled WGS sequence"/>
</dbReference>
<dbReference type="RefSeq" id="WP_252588973.1">
    <property type="nucleotide sequence ID" value="NZ_JAMWYS010000053.1"/>
</dbReference>
<name>A0A9X2JEM5_9SPHI</name>
<dbReference type="Gene3D" id="3.30.160.670">
    <property type="match status" value="1"/>
</dbReference>
<evidence type="ECO:0000259" key="2">
    <source>
        <dbReference type="Pfam" id="PF13590"/>
    </source>
</evidence>
<accession>A0A9X2JEM5</accession>
<sequence length="222" mass="24210">MIKNYALKSVGTRCLTLILSAIVLLNSCSPATQVTATWKDKDATAKNFKNIFIVALGKDLAAKTTVENKMAAALAKTGSKVTQSTNVFPPDMTRNKDLTRDQLIQKFKEAGCDGIVSIALVKQDSENRYVPGTTYAPGPYYGNFWGYYGGMGAMYDPGYYTTDKTYYIETNLYDLNTEKLVWSGQSSTLNPDNLDKAATEFANIIVAKMSSDGVVSPVAKAK</sequence>
<dbReference type="AlphaFoldDB" id="A0A9X2JEM5"/>
<dbReference type="InterPro" id="IPR025411">
    <property type="entry name" value="DUF4136"/>
</dbReference>
<keyword evidence="1" id="KW-0732">Signal</keyword>
<comment type="caution">
    <text evidence="3">The sequence shown here is derived from an EMBL/GenBank/DDBJ whole genome shotgun (WGS) entry which is preliminary data.</text>
</comment>
<proteinExistence type="predicted"/>
<organism evidence="3 4">
    <name type="scientific">Solitalea agri</name>
    <dbReference type="NCBI Taxonomy" id="2953739"/>
    <lineage>
        <taxon>Bacteria</taxon>
        <taxon>Pseudomonadati</taxon>
        <taxon>Bacteroidota</taxon>
        <taxon>Sphingobacteriia</taxon>
        <taxon>Sphingobacteriales</taxon>
        <taxon>Sphingobacteriaceae</taxon>
        <taxon>Solitalea</taxon>
    </lineage>
</organism>
<gene>
    <name evidence="3" type="ORF">NF867_14560</name>
</gene>
<dbReference type="Pfam" id="PF13590">
    <property type="entry name" value="DUF4136"/>
    <property type="match status" value="1"/>
</dbReference>